<keyword evidence="3" id="KW-0902">Two-component regulatory system</keyword>
<dbReference type="Gene3D" id="1.20.1250.20">
    <property type="entry name" value="MFS general substrate transporter like domains"/>
    <property type="match status" value="1"/>
</dbReference>
<dbReference type="GO" id="GO:0016301">
    <property type="term" value="F:kinase activity"/>
    <property type="evidence" value="ECO:0007669"/>
    <property type="project" value="UniProtKB-KW"/>
</dbReference>
<dbReference type="InterPro" id="IPR050482">
    <property type="entry name" value="Sensor_HK_TwoCompSys"/>
</dbReference>
<feature type="domain" description="Phage shock protein PspC N-terminal" evidence="5">
    <location>
        <begin position="19"/>
        <end position="74"/>
    </location>
</feature>
<dbReference type="Pfam" id="PF04024">
    <property type="entry name" value="PspC"/>
    <property type="match status" value="1"/>
</dbReference>
<dbReference type="InterPro" id="IPR036890">
    <property type="entry name" value="HATPase_C_sf"/>
</dbReference>
<evidence type="ECO:0000256" key="1">
    <source>
        <dbReference type="ARBA" id="ARBA00022679"/>
    </source>
</evidence>
<keyword evidence="6" id="KW-0547">Nucleotide-binding</keyword>
<sequence length="406" mass="44201">MPVATAHATIIHMQPAFPRYYRDRSHGIVAGVAAGLASYLGVKVVTVRWVLALLSFVNGIGILFYVAVWLFIPTRPESEDNAGTTHNAHNADTTIYTDQSSSATLTNWLLVFAAFAGAVLTGRIANSFLGISTPLLLSLAICAIGIVLSWIAYDRFNSKYSIVIIAVGTVFVFTGIVLATVEWGGDSGFGVALLAVALTLLGVSALAVPFGLQMWRRYTEESRQRAAADERAEIAARIHDSVLQTLALIQKRSTEAEVQKLARFQERELRQWLFAPRDNVSFFAAIERACGEVEDMFGVTVHPVTVGEDRIIDHNTQAAVFAAREAMVNAAKHAGVPSIDVYAECFDNVEIYVRDRGPGFDLDAIAEDRHGVRDSIIARVQRCGGEAQITSNNGTEVVIRMPFDGQ</sequence>
<organism evidence="6 7">
    <name type="scientific">Corynebacterium diphtheriae</name>
    <dbReference type="NCBI Taxonomy" id="1717"/>
    <lineage>
        <taxon>Bacteria</taxon>
        <taxon>Bacillati</taxon>
        <taxon>Actinomycetota</taxon>
        <taxon>Actinomycetes</taxon>
        <taxon>Mycobacteriales</taxon>
        <taxon>Corynebacteriaceae</taxon>
        <taxon>Corynebacterium</taxon>
    </lineage>
</organism>
<accession>A0A6J4W5C4</accession>
<dbReference type="AlphaFoldDB" id="A0A6J4W5C4"/>
<dbReference type="InterPro" id="IPR007168">
    <property type="entry name" value="Phageshock_PspC_N"/>
</dbReference>
<evidence type="ECO:0000256" key="2">
    <source>
        <dbReference type="ARBA" id="ARBA00022777"/>
    </source>
</evidence>
<proteinExistence type="predicted"/>
<dbReference type="GO" id="GO:0005524">
    <property type="term" value="F:ATP binding"/>
    <property type="evidence" value="ECO:0007669"/>
    <property type="project" value="UniProtKB-KW"/>
</dbReference>
<dbReference type="Pfam" id="PF02518">
    <property type="entry name" value="HATPase_c"/>
    <property type="match status" value="1"/>
</dbReference>
<dbReference type="RefSeq" id="WP_014302990.1">
    <property type="nucleotide sequence ID" value="NZ_CP040521.1"/>
</dbReference>
<dbReference type="PANTHER" id="PTHR24421">
    <property type="entry name" value="NITRATE/NITRITE SENSOR PROTEIN NARX-RELATED"/>
    <property type="match status" value="1"/>
</dbReference>
<dbReference type="InterPro" id="IPR003594">
    <property type="entry name" value="HATPase_dom"/>
</dbReference>
<evidence type="ECO:0000313" key="7">
    <source>
        <dbReference type="Proteomes" id="UP000480222"/>
    </source>
</evidence>
<dbReference type="PANTHER" id="PTHR24421:SF61">
    <property type="entry name" value="OXYGEN SENSOR HISTIDINE KINASE NREB"/>
    <property type="match status" value="1"/>
</dbReference>
<protein>
    <submittedName>
        <fullName evidence="6">ATP-binding protein</fullName>
    </submittedName>
</protein>
<comment type="caution">
    <text evidence="6">The sequence shown here is derived from an EMBL/GenBank/DDBJ whole genome shotgun (WGS) entry which is preliminary data.</text>
</comment>
<evidence type="ECO:0000256" key="3">
    <source>
        <dbReference type="ARBA" id="ARBA00023012"/>
    </source>
</evidence>
<dbReference type="Proteomes" id="UP000480222">
    <property type="component" value="Unassembled WGS sequence"/>
</dbReference>
<dbReference type="InterPro" id="IPR036259">
    <property type="entry name" value="MFS_trans_sf"/>
</dbReference>
<evidence type="ECO:0000259" key="5">
    <source>
        <dbReference type="Pfam" id="PF04024"/>
    </source>
</evidence>
<dbReference type="GO" id="GO:0000160">
    <property type="term" value="P:phosphorelay signal transduction system"/>
    <property type="evidence" value="ECO:0007669"/>
    <property type="project" value="UniProtKB-KW"/>
</dbReference>
<keyword evidence="1" id="KW-0808">Transferase</keyword>
<gene>
    <name evidence="6" type="ORF">CIP107547_00711</name>
</gene>
<reference evidence="6 7" key="1">
    <citation type="submission" date="2020-02" db="EMBL/GenBank/DDBJ databases">
        <authorList>
            <person name="Brisse S."/>
        </authorList>
    </citation>
    <scope>NUCLEOTIDE SEQUENCE [LARGE SCALE GENOMIC DNA]</scope>
    <source>
        <strain evidence="6">CIP107547</strain>
    </source>
</reference>
<dbReference type="EMBL" id="CADDAV010000009">
    <property type="protein sequence ID" value="CAB0590150.1"/>
    <property type="molecule type" value="Genomic_DNA"/>
</dbReference>
<keyword evidence="6" id="KW-0067">ATP-binding</keyword>
<evidence type="ECO:0000259" key="4">
    <source>
        <dbReference type="Pfam" id="PF02518"/>
    </source>
</evidence>
<name>A0A6J4W5C4_CORDP</name>
<evidence type="ECO:0000313" key="6">
    <source>
        <dbReference type="EMBL" id="CAB0590150.1"/>
    </source>
</evidence>
<keyword evidence="2" id="KW-0418">Kinase</keyword>
<feature type="domain" description="Histidine kinase/HSP90-like ATPase" evidence="4">
    <location>
        <begin position="322"/>
        <end position="404"/>
    </location>
</feature>
<dbReference type="SUPFAM" id="SSF55874">
    <property type="entry name" value="ATPase domain of HSP90 chaperone/DNA topoisomerase II/histidine kinase"/>
    <property type="match status" value="1"/>
</dbReference>
<dbReference type="Gene3D" id="3.30.565.10">
    <property type="entry name" value="Histidine kinase-like ATPase, C-terminal domain"/>
    <property type="match status" value="1"/>
</dbReference>